<dbReference type="Proteomes" id="UP001604277">
    <property type="component" value="Unassembled WGS sequence"/>
</dbReference>
<reference evidence="2" key="1">
    <citation type="submission" date="2024-07" db="EMBL/GenBank/DDBJ databases">
        <title>Two chromosome-level genome assemblies of Korean endemic species Abeliophyllum distichum and Forsythia ovata (Oleaceae).</title>
        <authorList>
            <person name="Jang H."/>
        </authorList>
    </citation>
    <scope>NUCLEOTIDE SEQUENCE [LARGE SCALE GENOMIC DNA]</scope>
</reference>
<gene>
    <name evidence="1" type="ORF">Fot_35101</name>
</gene>
<sequence length="110" mass="12408">MKIDELRTTIEGDEDVNALRLENKDLRERLAFSEDERARTIYDITKAKRIQSVCVQAQKKAKSQLRSCQNMIHAKDKELTEALIELSKAHDLLVKLGVPGYADPKGPTGT</sequence>
<keyword evidence="2" id="KW-1185">Reference proteome</keyword>
<organism evidence="1 2">
    <name type="scientific">Forsythia ovata</name>
    <dbReference type="NCBI Taxonomy" id="205694"/>
    <lineage>
        <taxon>Eukaryota</taxon>
        <taxon>Viridiplantae</taxon>
        <taxon>Streptophyta</taxon>
        <taxon>Embryophyta</taxon>
        <taxon>Tracheophyta</taxon>
        <taxon>Spermatophyta</taxon>
        <taxon>Magnoliopsida</taxon>
        <taxon>eudicotyledons</taxon>
        <taxon>Gunneridae</taxon>
        <taxon>Pentapetalae</taxon>
        <taxon>asterids</taxon>
        <taxon>lamiids</taxon>
        <taxon>Lamiales</taxon>
        <taxon>Oleaceae</taxon>
        <taxon>Forsythieae</taxon>
        <taxon>Forsythia</taxon>
    </lineage>
</organism>
<name>A0ABD1SLM8_9LAMI</name>
<dbReference type="EMBL" id="JBFOLJ010000010">
    <property type="protein sequence ID" value="KAL2501253.1"/>
    <property type="molecule type" value="Genomic_DNA"/>
</dbReference>
<proteinExistence type="predicted"/>
<protein>
    <submittedName>
        <fullName evidence="1">Uncharacterized protein</fullName>
    </submittedName>
</protein>
<accession>A0ABD1SLM8</accession>
<dbReference type="AlphaFoldDB" id="A0ABD1SLM8"/>
<evidence type="ECO:0000313" key="1">
    <source>
        <dbReference type="EMBL" id="KAL2501253.1"/>
    </source>
</evidence>
<comment type="caution">
    <text evidence="1">The sequence shown here is derived from an EMBL/GenBank/DDBJ whole genome shotgun (WGS) entry which is preliminary data.</text>
</comment>
<evidence type="ECO:0000313" key="2">
    <source>
        <dbReference type="Proteomes" id="UP001604277"/>
    </source>
</evidence>